<dbReference type="Proteomes" id="UP000466586">
    <property type="component" value="Unassembled WGS sequence"/>
</dbReference>
<keyword evidence="3" id="KW-1185">Reference proteome</keyword>
<dbReference type="PANTHER" id="PTHR34585:SF22">
    <property type="entry name" value="HELIX-TURN-HELIX DOMAIN-CONTAINING PROTEIN"/>
    <property type="match status" value="1"/>
</dbReference>
<dbReference type="EMBL" id="WVHT01000002">
    <property type="protein sequence ID" value="MXV50278.1"/>
    <property type="molecule type" value="Genomic_DNA"/>
</dbReference>
<name>A0A7K1Y8A0_9SPHI</name>
<dbReference type="AlphaFoldDB" id="A0A7K1Y8A0"/>
<evidence type="ECO:0000259" key="1">
    <source>
        <dbReference type="Pfam" id="PF12728"/>
    </source>
</evidence>
<feature type="domain" description="Helix-turn-helix" evidence="1">
    <location>
        <begin position="37"/>
        <end position="83"/>
    </location>
</feature>
<dbReference type="Pfam" id="PF12728">
    <property type="entry name" value="HTH_17"/>
    <property type="match status" value="1"/>
</dbReference>
<dbReference type="RefSeq" id="WP_160843457.1">
    <property type="nucleotide sequence ID" value="NZ_WVHT01000002.1"/>
</dbReference>
<evidence type="ECO:0000313" key="2">
    <source>
        <dbReference type="EMBL" id="MXV50278.1"/>
    </source>
</evidence>
<keyword evidence="2" id="KW-0238">DNA-binding</keyword>
<dbReference type="InterPro" id="IPR041657">
    <property type="entry name" value="HTH_17"/>
</dbReference>
<dbReference type="SUPFAM" id="SSF46955">
    <property type="entry name" value="Putative DNA-binding domain"/>
    <property type="match status" value="1"/>
</dbReference>
<gene>
    <name evidence="2" type="ORF">GS399_04785</name>
</gene>
<sequence>MNATELITKQDLSDFKQELIAEIRALMELKQPVAKKWLRSCEVRKMLSISPGTLQSLRVNGLLEFNKIGGILYYRQEDIDKLMGSSNSGRNIARVGKGG</sequence>
<accession>A0A7K1Y8A0</accession>
<evidence type="ECO:0000313" key="3">
    <source>
        <dbReference type="Proteomes" id="UP000466586"/>
    </source>
</evidence>
<dbReference type="GO" id="GO:0003677">
    <property type="term" value="F:DNA binding"/>
    <property type="evidence" value="ECO:0007669"/>
    <property type="project" value="UniProtKB-KW"/>
</dbReference>
<proteinExistence type="predicted"/>
<comment type="caution">
    <text evidence="2">The sequence shown here is derived from an EMBL/GenBank/DDBJ whole genome shotgun (WGS) entry which is preliminary data.</text>
</comment>
<dbReference type="InterPro" id="IPR009061">
    <property type="entry name" value="DNA-bd_dom_put_sf"/>
</dbReference>
<protein>
    <submittedName>
        <fullName evidence="2">DNA-binding protein</fullName>
    </submittedName>
</protein>
<organism evidence="2 3">
    <name type="scientific">Hufsiella arboris</name>
    <dbReference type="NCBI Taxonomy" id="2695275"/>
    <lineage>
        <taxon>Bacteria</taxon>
        <taxon>Pseudomonadati</taxon>
        <taxon>Bacteroidota</taxon>
        <taxon>Sphingobacteriia</taxon>
        <taxon>Sphingobacteriales</taxon>
        <taxon>Sphingobacteriaceae</taxon>
        <taxon>Hufsiella</taxon>
    </lineage>
</organism>
<reference evidence="2 3" key="1">
    <citation type="submission" date="2019-11" db="EMBL/GenBank/DDBJ databases">
        <title>Pedobacter sp. HMF7647 Genome sequencing and assembly.</title>
        <authorList>
            <person name="Kang H."/>
            <person name="Kim H."/>
            <person name="Joh K."/>
        </authorList>
    </citation>
    <scope>NUCLEOTIDE SEQUENCE [LARGE SCALE GENOMIC DNA]</scope>
    <source>
        <strain evidence="2 3">HMF7647</strain>
    </source>
</reference>
<dbReference type="PANTHER" id="PTHR34585">
    <property type="match status" value="1"/>
</dbReference>